<dbReference type="SFLD" id="SFLDG01067">
    <property type="entry name" value="SPASM/twitch_domain_containing"/>
    <property type="match status" value="1"/>
</dbReference>
<keyword evidence="2" id="KW-0004">4Fe-4S</keyword>
<dbReference type="GO" id="GO:0051539">
    <property type="term" value="F:4 iron, 4 sulfur cluster binding"/>
    <property type="evidence" value="ECO:0007669"/>
    <property type="project" value="UniProtKB-KW"/>
</dbReference>
<dbReference type="PIRSF" id="PIRSF037420">
    <property type="entry name" value="PQQ_syn_pqqE"/>
    <property type="match status" value="1"/>
</dbReference>
<dbReference type="GO" id="GO:0046872">
    <property type="term" value="F:metal ion binding"/>
    <property type="evidence" value="ECO:0007669"/>
    <property type="project" value="UniProtKB-KW"/>
</dbReference>
<evidence type="ECO:0000256" key="1">
    <source>
        <dbReference type="ARBA" id="ARBA00001966"/>
    </source>
</evidence>
<dbReference type="InterPro" id="IPR023885">
    <property type="entry name" value="4Fe4S-binding_SPASM_dom"/>
</dbReference>
<keyword evidence="6" id="KW-0411">Iron-sulfur</keyword>
<organism evidence="8 9">
    <name type="scientific">Halobiforma nitratireducens JCM 10879</name>
    <dbReference type="NCBI Taxonomy" id="1227454"/>
    <lineage>
        <taxon>Archaea</taxon>
        <taxon>Methanobacteriati</taxon>
        <taxon>Methanobacteriota</taxon>
        <taxon>Stenosarchaea group</taxon>
        <taxon>Halobacteria</taxon>
        <taxon>Halobacteriales</taxon>
        <taxon>Natrialbaceae</taxon>
        <taxon>Halobiforma</taxon>
    </lineage>
</organism>
<evidence type="ECO:0000256" key="5">
    <source>
        <dbReference type="ARBA" id="ARBA00023004"/>
    </source>
</evidence>
<gene>
    <name evidence="8" type="ORF">C446_17549</name>
</gene>
<dbReference type="EMBL" id="AOMA01000194">
    <property type="protein sequence ID" value="EMA28477.1"/>
    <property type="molecule type" value="Genomic_DNA"/>
</dbReference>
<dbReference type="PANTHER" id="PTHR11228:SF7">
    <property type="entry name" value="PQQA PEPTIDE CYCLASE"/>
    <property type="match status" value="1"/>
</dbReference>
<feature type="domain" description="Radical SAM core" evidence="7">
    <location>
        <begin position="1"/>
        <end position="205"/>
    </location>
</feature>
<keyword evidence="4" id="KW-0479">Metal-binding</keyword>
<dbReference type="InterPro" id="IPR050377">
    <property type="entry name" value="Radical_SAM_PqqE_MftC-like"/>
</dbReference>
<dbReference type="Pfam" id="PF13186">
    <property type="entry name" value="SPASM"/>
    <property type="match status" value="1"/>
</dbReference>
<keyword evidence="3" id="KW-0949">S-adenosyl-L-methionine</keyword>
<dbReference type="SFLD" id="SFLDS00029">
    <property type="entry name" value="Radical_SAM"/>
    <property type="match status" value="1"/>
</dbReference>
<dbReference type="RefSeq" id="WP_006674391.1">
    <property type="nucleotide sequence ID" value="NZ_AOMA01000194.1"/>
</dbReference>
<evidence type="ECO:0000259" key="7">
    <source>
        <dbReference type="PROSITE" id="PS51918"/>
    </source>
</evidence>
<dbReference type="Pfam" id="PF04055">
    <property type="entry name" value="Radical_SAM"/>
    <property type="match status" value="1"/>
</dbReference>
<dbReference type="eggNOG" id="arCOG00938">
    <property type="taxonomic scope" value="Archaea"/>
</dbReference>
<evidence type="ECO:0000313" key="9">
    <source>
        <dbReference type="Proteomes" id="UP000011607"/>
    </source>
</evidence>
<dbReference type="Proteomes" id="UP000011607">
    <property type="component" value="Unassembled WGS sequence"/>
</dbReference>
<dbReference type="PROSITE" id="PS51918">
    <property type="entry name" value="RADICAL_SAM"/>
    <property type="match status" value="1"/>
</dbReference>
<name>M0L4H5_9EURY</name>
<dbReference type="GO" id="GO:0003824">
    <property type="term" value="F:catalytic activity"/>
    <property type="evidence" value="ECO:0007669"/>
    <property type="project" value="InterPro"/>
</dbReference>
<accession>M0L4H5</accession>
<evidence type="ECO:0000256" key="4">
    <source>
        <dbReference type="ARBA" id="ARBA00022723"/>
    </source>
</evidence>
<evidence type="ECO:0000256" key="2">
    <source>
        <dbReference type="ARBA" id="ARBA00022485"/>
    </source>
</evidence>
<evidence type="ECO:0000313" key="8">
    <source>
        <dbReference type="EMBL" id="EMA28477.1"/>
    </source>
</evidence>
<dbReference type="InterPro" id="IPR007197">
    <property type="entry name" value="rSAM"/>
</dbReference>
<dbReference type="SUPFAM" id="SSF102114">
    <property type="entry name" value="Radical SAM enzymes"/>
    <property type="match status" value="1"/>
</dbReference>
<sequence>MREPNHITLEVTNRCHLECSHCYLETNRGLDELSVAEIETNLLPHLREYDIESFVITGGEALLRPDTDEICEIVSRHVDELRLLTSLSTPEAASRVNDLPIDALSVSVDGPRQTHDAIRGNGTFDRVLENLRRIDRTCLNELYLNCVVSSYNEDRFSDLLEVVEPFADKVGFQLQTWGRPSDVARSAERLGCDEGVMMLPVLPEHPANTAAVNEGLRDVRERAEQSPATVQVFPPGASESTVDEWFDGGERDHRRGCEAIYRRPLIGPEGDVYPCPFVRQPMGNVRDDRLTDIWTGREMSQFREQLSKEGLLPVCNRCACSS</sequence>
<dbReference type="Gene3D" id="3.20.20.70">
    <property type="entry name" value="Aldolase class I"/>
    <property type="match status" value="1"/>
</dbReference>
<dbReference type="PANTHER" id="PTHR11228">
    <property type="entry name" value="RADICAL SAM DOMAIN PROTEIN"/>
    <property type="match status" value="1"/>
</dbReference>
<keyword evidence="5" id="KW-0408">Iron</keyword>
<dbReference type="OrthoDB" id="30736at2157"/>
<evidence type="ECO:0000256" key="6">
    <source>
        <dbReference type="ARBA" id="ARBA00023014"/>
    </source>
</evidence>
<dbReference type="AlphaFoldDB" id="M0L4H5"/>
<comment type="cofactor">
    <cofactor evidence="1">
        <name>[4Fe-4S] cluster</name>
        <dbReference type="ChEBI" id="CHEBI:49883"/>
    </cofactor>
</comment>
<dbReference type="CDD" id="cd21109">
    <property type="entry name" value="SPASM"/>
    <property type="match status" value="1"/>
</dbReference>
<keyword evidence="9" id="KW-1185">Reference proteome</keyword>
<dbReference type="STRING" id="1227454.C446_17549"/>
<reference evidence="8 9" key="1">
    <citation type="journal article" date="2014" name="PLoS Genet.">
        <title>Phylogenetically driven sequencing of extremely halophilic archaea reveals strategies for static and dynamic osmo-response.</title>
        <authorList>
            <person name="Becker E.A."/>
            <person name="Seitzer P.M."/>
            <person name="Tritt A."/>
            <person name="Larsen D."/>
            <person name="Krusor M."/>
            <person name="Yao A.I."/>
            <person name="Wu D."/>
            <person name="Madern D."/>
            <person name="Eisen J.A."/>
            <person name="Darling A.E."/>
            <person name="Facciotti M.T."/>
        </authorList>
    </citation>
    <scope>NUCLEOTIDE SEQUENCE [LARGE SCALE GENOMIC DNA]</scope>
    <source>
        <strain evidence="8 9">JCM 10879</strain>
    </source>
</reference>
<proteinExistence type="predicted"/>
<protein>
    <submittedName>
        <fullName evidence="8">Radical SAM domain-containing protein</fullName>
    </submittedName>
</protein>
<dbReference type="InterPro" id="IPR013785">
    <property type="entry name" value="Aldolase_TIM"/>
</dbReference>
<dbReference type="InterPro" id="IPR058240">
    <property type="entry name" value="rSAM_sf"/>
</dbReference>
<dbReference type="CDD" id="cd01335">
    <property type="entry name" value="Radical_SAM"/>
    <property type="match status" value="1"/>
</dbReference>
<comment type="caution">
    <text evidence="8">The sequence shown here is derived from an EMBL/GenBank/DDBJ whole genome shotgun (WGS) entry which is preliminary data.</text>
</comment>
<evidence type="ECO:0000256" key="3">
    <source>
        <dbReference type="ARBA" id="ARBA00022691"/>
    </source>
</evidence>
<dbReference type="InterPro" id="IPR017200">
    <property type="entry name" value="PqqE-like"/>
</dbReference>